<dbReference type="PIRSF" id="PIRSF000709">
    <property type="entry name" value="6PFK_2-Ptase"/>
    <property type="match status" value="1"/>
</dbReference>
<evidence type="ECO:0000313" key="3">
    <source>
        <dbReference type="Proteomes" id="UP000235826"/>
    </source>
</evidence>
<evidence type="ECO:0000313" key="2">
    <source>
        <dbReference type="EMBL" id="AUP80835.1"/>
    </source>
</evidence>
<dbReference type="GO" id="GO:0005737">
    <property type="term" value="C:cytoplasm"/>
    <property type="evidence" value="ECO:0007669"/>
    <property type="project" value="TreeGrafter"/>
</dbReference>
<dbReference type="PANTHER" id="PTHR48100:SF59">
    <property type="entry name" value="ADENOSYLCOBALAMIN_ALPHA-RIBAZOLE PHOSPHATASE"/>
    <property type="match status" value="1"/>
</dbReference>
<gene>
    <name evidence="2" type="primary">cobC</name>
    <name evidence="2" type="ORF">C1H87_19815</name>
</gene>
<dbReference type="PANTHER" id="PTHR48100">
    <property type="entry name" value="BROAD-SPECIFICITY PHOSPHATASE YOR283W-RELATED"/>
    <property type="match status" value="1"/>
</dbReference>
<proteinExistence type="predicted"/>
<dbReference type="Proteomes" id="UP000235826">
    <property type="component" value="Chromosome"/>
</dbReference>
<dbReference type="KEGG" id="fek:C1H87_19815"/>
<dbReference type="EMBL" id="CP025791">
    <property type="protein sequence ID" value="AUP80835.1"/>
    <property type="molecule type" value="Genomic_DNA"/>
</dbReference>
<accession>A0A2K9PUT1</accession>
<keyword evidence="3" id="KW-1185">Reference proteome</keyword>
<sequence length="189" mass="21794">MEVYLIRHTTPDIKKGICYGQSDLNLADTFSKEFKAIEEQIPNNKSYSIKSSPLKRCALLAEHLGNPVLFDDRLKEFDFGNWEMKSWDNIPKDELNLWMKDFVNFKVPNGESYTDLASRVLNFFEDIINSNSEQDLIIVTHAGPMRAFLASILNIPLEKSFDIKIQYGDVFHLKKDGNSWKLLSEIALE</sequence>
<evidence type="ECO:0000256" key="1">
    <source>
        <dbReference type="NCBIfam" id="TIGR03162"/>
    </source>
</evidence>
<dbReference type="InterPro" id="IPR029033">
    <property type="entry name" value="His_PPase_superfam"/>
</dbReference>
<organism evidence="2 3">
    <name type="scientific">Flavivirga eckloniae</name>
    <dbReference type="NCBI Taxonomy" id="1803846"/>
    <lineage>
        <taxon>Bacteria</taxon>
        <taxon>Pseudomonadati</taxon>
        <taxon>Bacteroidota</taxon>
        <taxon>Flavobacteriia</taxon>
        <taxon>Flavobacteriales</taxon>
        <taxon>Flavobacteriaceae</taxon>
        <taxon>Flavivirga</taxon>
    </lineage>
</organism>
<dbReference type="AlphaFoldDB" id="A0A2K9PUT1"/>
<dbReference type="GO" id="GO:0009236">
    <property type="term" value="P:cobalamin biosynthetic process"/>
    <property type="evidence" value="ECO:0007669"/>
    <property type="project" value="UniProtKB-UniRule"/>
</dbReference>
<dbReference type="SUPFAM" id="SSF53254">
    <property type="entry name" value="Phosphoglycerate mutase-like"/>
    <property type="match status" value="1"/>
</dbReference>
<dbReference type="OrthoDB" id="9782128at2"/>
<dbReference type="RefSeq" id="WP_102757480.1">
    <property type="nucleotide sequence ID" value="NZ_CP025791.1"/>
</dbReference>
<dbReference type="InterPro" id="IPR013078">
    <property type="entry name" value="His_Pase_superF_clade-1"/>
</dbReference>
<dbReference type="InterPro" id="IPR017578">
    <property type="entry name" value="Ribazole_CobC"/>
</dbReference>
<protein>
    <recommendedName>
        <fullName evidence="1">Alpha-ribazole phosphatase</fullName>
        <ecNumber evidence="1">3.1.3.73</ecNumber>
    </recommendedName>
</protein>
<dbReference type="CDD" id="cd07067">
    <property type="entry name" value="HP_PGM_like"/>
    <property type="match status" value="1"/>
</dbReference>
<dbReference type="Pfam" id="PF00300">
    <property type="entry name" value="His_Phos_1"/>
    <property type="match status" value="1"/>
</dbReference>
<dbReference type="GO" id="GO:0043755">
    <property type="term" value="F:alpha-ribazole phosphatase activity"/>
    <property type="evidence" value="ECO:0007669"/>
    <property type="project" value="UniProtKB-UniRule"/>
</dbReference>
<dbReference type="NCBIfam" id="TIGR03162">
    <property type="entry name" value="ribazole_cobC"/>
    <property type="match status" value="1"/>
</dbReference>
<reference evidence="2 3" key="1">
    <citation type="submission" date="2018-01" db="EMBL/GenBank/DDBJ databases">
        <title>Complete genome sequence of Flavivirga eckloniae ECD14 isolated from seaweed Ecklonia cava.</title>
        <authorList>
            <person name="Lee J.H."/>
            <person name="Baik K.S."/>
            <person name="Seong C.N."/>
        </authorList>
    </citation>
    <scope>NUCLEOTIDE SEQUENCE [LARGE SCALE GENOMIC DNA]</scope>
    <source>
        <strain evidence="2 3">ECD14</strain>
    </source>
</reference>
<dbReference type="EC" id="3.1.3.73" evidence="1"/>
<name>A0A2K9PUT1_9FLAO</name>
<dbReference type="InterPro" id="IPR050275">
    <property type="entry name" value="PGM_Phosphatase"/>
</dbReference>
<dbReference type="SMART" id="SM00855">
    <property type="entry name" value="PGAM"/>
    <property type="match status" value="1"/>
</dbReference>
<dbReference type="Gene3D" id="3.40.50.1240">
    <property type="entry name" value="Phosphoglycerate mutase-like"/>
    <property type="match status" value="1"/>
</dbReference>